<dbReference type="GO" id="GO:0005634">
    <property type="term" value="C:nucleus"/>
    <property type="evidence" value="ECO:0007669"/>
    <property type="project" value="UniProtKB-SubCell"/>
</dbReference>
<comment type="subcellular location">
    <subcellularLocation>
        <location evidence="2">Cytoplasm</location>
    </subcellularLocation>
    <subcellularLocation>
        <location evidence="1">Nucleus</location>
    </subcellularLocation>
</comment>
<dbReference type="VEuPathDB" id="FungiDB:DNF11_2605"/>
<dbReference type="PANTHER" id="PTHR12786:SF1">
    <property type="entry name" value="SPLICING REGULATOR SDE2"/>
    <property type="match status" value="1"/>
</dbReference>
<keyword evidence="8" id="KW-0131">Cell cycle</keyword>
<comment type="similarity">
    <text evidence="3">Belongs to the SDE2 family.</text>
</comment>
<evidence type="ECO:0000313" key="11">
    <source>
        <dbReference type="EMBL" id="AYO43555.1"/>
    </source>
</evidence>
<keyword evidence="12" id="KW-1185">Reference proteome</keyword>
<feature type="region of interest" description="Disordered" evidence="9">
    <location>
        <begin position="163"/>
        <end position="195"/>
    </location>
</feature>
<keyword evidence="4" id="KW-0963">Cytoplasm</keyword>
<proteinExistence type="inferred from homology"/>
<evidence type="ECO:0000256" key="2">
    <source>
        <dbReference type="ARBA" id="ARBA00004496"/>
    </source>
</evidence>
<evidence type="ECO:0000256" key="8">
    <source>
        <dbReference type="ARBA" id="ARBA00023306"/>
    </source>
</evidence>
<dbReference type="AlphaFoldDB" id="A0A3G2S653"/>
<dbReference type="InterPro" id="IPR053822">
    <property type="entry name" value="SDE2-like_dom"/>
</dbReference>
<evidence type="ECO:0000256" key="9">
    <source>
        <dbReference type="SAM" id="MobiDB-lite"/>
    </source>
</evidence>
<evidence type="ECO:0000313" key="12">
    <source>
        <dbReference type="Proteomes" id="UP000269793"/>
    </source>
</evidence>
<dbReference type="Pfam" id="PF22782">
    <property type="entry name" value="SDE2"/>
    <property type="match status" value="1"/>
</dbReference>
<dbReference type="Proteomes" id="UP000269793">
    <property type="component" value="Chromosome IV"/>
</dbReference>
<dbReference type="InterPro" id="IPR051421">
    <property type="entry name" value="RNA_Proc_DNA_Dmg_Regulator"/>
</dbReference>
<dbReference type="OrthoDB" id="547031at2759"/>
<dbReference type="GO" id="GO:0008380">
    <property type="term" value="P:RNA splicing"/>
    <property type="evidence" value="ECO:0007669"/>
    <property type="project" value="UniProtKB-KW"/>
</dbReference>
<feature type="compositionally biased region" description="Basic and acidic residues" evidence="9">
    <location>
        <begin position="179"/>
        <end position="195"/>
    </location>
</feature>
<evidence type="ECO:0000256" key="6">
    <source>
        <dbReference type="ARBA" id="ARBA00023187"/>
    </source>
</evidence>
<gene>
    <name evidence="11" type="primary">sde2</name>
    <name evidence="11" type="ORF">DNF11_2605</name>
</gene>
<dbReference type="PANTHER" id="PTHR12786">
    <property type="entry name" value="SPLICING FACTOR SF3A-RELATED"/>
    <property type="match status" value="1"/>
</dbReference>
<keyword evidence="5" id="KW-0507">mRNA processing</keyword>
<keyword evidence="7" id="KW-0539">Nucleus</keyword>
<evidence type="ECO:0000256" key="4">
    <source>
        <dbReference type="ARBA" id="ARBA00022490"/>
    </source>
</evidence>
<evidence type="ECO:0000256" key="3">
    <source>
        <dbReference type="ARBA" id="ARBA00008726"/>
    </source>
</evidence>
<organism evidence="11 12">
    <name type="scientific">Malassezia restricta (strain ATCC 96810 / NBRC 103918 / CBS 7877)</name>
    <name type="common">Seborrheic dermatitis infection agent</name>
    <dbReference type="NCBI Taxonomy" id="425264"/>
    <lineage>
        <taxon>Eukaryota</taxon>
        <taxon>Fungi</taxon>
        <taxon>Dikarya</taxon>
        <taxon>Basidiomycota</taxon>
        <taxon>Ustilaginomycotina</taxon>
        <taxon>Malasseziomycetes</taxon>
        <taxon>Malasseziales</taxon>
        <taxon>Malasseziaceae</taxon>
        <taxon>Malassezia</taxon>
    </lineage>
</organism>
<keyword evidence="6" id="KW-0508">mRNA splicing</keyword>
<feature type="compositionally biased region" description="Basic residues" evidence="9">
    <location>
        <begin position="208"/>
        <end position="220"/>
    </location>
</feature>
<feature type="region of interest" description="Disordered" evidence="9">
    <location>
        <begin position="201"/>
        <end position="220"/>
    </location>
</feature>
<evidence type="ECO:0000259" key="10">
    <source>
        <dbReference type="Pfam" id="PF22782"/>
    </source>
</evidence>
<dbReference type="EMBL" id="CP033151">
    <property type="protein sequence ID" value="AYO43555.1"/>
    <property type="molecule type" value="Genomic_DNA"/>
</dbReference>
<dbReference type="GO" id="GO:0005737">
    <property type="term" value="C:cytoplasm"/>
    <property type="evidence" value="ECO:0007669"/>
    <property type="project" value="UniProtKB-SubCell"/>
</dbReference>
<dbReference type="GO" id="GO:0006397">
    <property type="term" value="P:mRNA processing"/>
    <property type="evidence" value="ECO:0007669"/>
    <property type="project" value="UniProtKB-KW"/>
</dbReference>
<dbReference type="STRING" id="425264.A0A3G2S653"/>
<feature type="domain" description="SDE2-like" evidence="10">
    <location>
        <begin position="71"/>
        <end position="205"/>
    </location>
</feature>
<evidence type="ECO:0000256" key="1">
    <source>
        <dbReference type="ARBA" id="ARBA00004123"/>
    </source>
</evidence>
<reference evidence="11 12" key="1">
    <citation type="submission" date="2018-10" db="EMBL/GenBank/DDBJ databases">
        <title>Complete genome sequence of Malassezia restricta CBS 7877.</title>
        <authorList>
            <person name="Morand S.C."/>
            <person name="Bertignac M."/>
            <person name="Iltis A."/>
            <person name="Kolder I."/>
            <person name="Pirovano W."/>
            <person name="Jourdain R."/>
            <person name="Clavaud C."/>
        </authorList>
    </citation>
    <scope>NUCLEOTIDE SEQUENCE [LARGE SCALE GENOMIC DNA]</scope>
    <source>
        <strain evidence="11 12">CBS 7877</strain>
    </source>
</reference>
<evidence type="ECO:0000256" key="7">
    <source>
        <dbReference type="ARBA" id="ARBA00023242"/>
    </source>
</evidence>
<sequence>MSLWVRLCAPWEATVAVRVSSEARGADVRAALTPWLGHADVRLTTRGGQPVYAHAHVVADMDLVVRARFCGGKGGFGNMLRAQGGRMSARGKHESQDSCRDLQGRRVGSVKQAQLLAEYVAQASERQAAWDEAQKRKYAKLERMLGRAPKSMADYETAAEKLDEAGETLEEEAAQPSTSKRERLDDHDYVEQSREIVDHVRGAVASAMRKKRRKGKERAA</sequence>
<accession>A0A3G2S653</accession>
<evidence type="ECO:0000256" key="5">
    <source>
        <dbReference type="ARBA" id="ARBA00022664"/>
    </source>
</evidence>
<name>A0A3G2S653_MALR7</name>
<protein>
    <submittedName>
        <fullName evidence="11">Telomere maintenance protein SDE2</fullName>
    </submittedName>
</protein>